<evidence type="ECO:0000313" key="2">
    <source>
        <dbReference type="Proteomes" id="UP001500973"/>
    </source>
</evidence>
<reference evidence="2" key="1">
    <citation type="journal article" date="2019" name="Int. J. Syst. Evol. Microbiol.">
        <title>The Global Catalogue of Microorganisms (GCM) 10K type strain sequencing project: providing services to taxonomists for standard genome sequencing and annotation.</title>
        <authorList>
            <consortium name="The Broad Institute Genomics Platform"/>
            <consortium name="The Broad Institute Genome Sequencing Center for Infectious Disease"/>
            <person name="Wu L."/>
            <person name="Ma J."/>
        </authorList>
    </citation>
    <scope>NUCLEOTIDE SEQUENCE [LARGE SCALE GENOMIC DNA]</scope>
    <source>
        <strain evidence="2">JCM 11756</strain>
    </source>
</reference>
<name>A0ABP4JT79_9ACTN</name>
<proteinExistence type="predicted"/>
<dbReference type="Proteomes" id="UP001500973">
    <property type="component" value="Unassembled WGS sequence"/>
</dbReference>
<sequence>MADAYTTLWTNDLCKALIEGGFAGERLSVLFGGPHQSLPSFTHAGVRPGDRVYPIRVFRKRMWVLGSMEVGRLLEYDTIGDHLPMEDYLRLIHWKPLKTSCVTEVVVGPPGTPLSFDTPVPGEALSQLTYRSRRGERRIKHVVDGELLRAVSVHGIYRLAPRSAQALEALVCGQPVLS</sequence>
<comment type="caution">
    <text evidence="1">The sequence shown here is derived from an EMBL/GenBank/DDBJ whole genome shotgun (WGS) entry which is preliminary data.</text>
</comment>
<evidence type="ECO:0000313" key="1">
    <source>
        <dbReference type="EMBL" id="GAA1428423.1"/>
    </source>
</evidence>
<organism evidence="1 2">
    <name type="scientific">Streptomyces thermospinosisporus</name>
    <dbReference type="NCBI Taxonomy" id="161482"/>
    <lineage>
        <taxon>Bacteria</taxon>
        <taxon>Bacillati</taxon>
        <taxon>Actinomycetota</taxon>
        <taxon>Actinomycetes</taxon>
        <taxon>Kitasatosporales</taxon>
        <taxon>Streptomycetaceae</taxon>
        <taxon>Streptomyces</taxon>
    </lineage>
</organism>
<keyword evidence="2" id="KW-1185">Reference proteome</keyword>
<gene>
    <name evidence="1" type="ORF">GCM10009601_41600</name>
</gene>
<accession>A0ABP4JT79</accession>
<dbReference type="RefSeq" id="WP_344014601.1">
    <property type="nucleotide sequence ID" value="NZ_BAAAIZ010000063.1"/>
</dbReference>
<dbReference type="EMBL" id="BAAAIZ010000063">
    <property type="protein sequence ID" value="GAA1428423.1"/>
    <property type="molecule type" value="Genomic_DNA"/>
</dbReference>
<protein>
    <submittedName>
        <fullName evidence="1">Uncharacterized protein</fullName>
    </submittedName>
</protein>